<evidence type="ECO:0000313" key="3">
    <source>
        <dbReference type="Proteomes" id="UP000249185"/>
    </source>
</evidence>
<protein>
    <submittedName>
        <fullName evidence="2">Glycosyltransferase family 1 protein</fullName>
    </submittedName>
</protein>
<feature type="domain" description="Glycosyltransferase subfamily 4-like N-terminal" evidence="1">
    <location>
        <begin position="19"/>
        <end position="188"/>
    </location>
</feature>
<dbReference type="SUPFAM" id="SSF53756">
    <property type="entry name" value="UDP-Glycosyltransferase/glycogen phosphorylase"/>
    <property type="match status" value="1"/>
</dbReference>
<dbReference type="InterPro" id="IPR028098">
    <property type="entry name" value="Glyco_trans_4-like_N"/>
</dbReference>
<accession>A0A2W5Q7L5</accession>
<dbReference type="PANTHER" id="PTHR45947:SF3">
    <property type="entry name" value="SULFOQUINOVOSYL TRANSFERASE SQD2"/>
    <property type="match status" value="1"/>
</dbReference>
<dbReference type="Proteomes" id="UP000249185">
    <property type="component" value="Unassembled WGS sequence"/>
</dbReference>
<dbReference type="CDD" id="cd03801">
    <property type="entry name" value="GT4_PimA-like"/>
    <property type="match status" value="1"/>
</dbReference>
<evidence type="ECO:0000259" key="1">
    <source>
        <dbReference type="Pfam" id="PF13439"/>
    </source>
</evidence>
<organism evidence="2 3">
    <name type="scientific">Rhodovulum sulfidophilum</name>
    <name type="common">Rhodobacter sulfidophilus</name>
    <dbReference type="NCBI Taxonomy" id="35806"/>
    <lineage>
        <taxon>Bacteria</taxon>
        <taxon>Pseudomonadati</taxon>
        <taxon>Pseudomonadota</taxon>
        <taxon>Alphaproteobacteria</taxon>
        <taxon>Rhodobacterales</taxon>
        <taxon>Paracoccaceae</taxon>
        <taxon>Rhodovulum</taxon>
    </lineage>
</organism>
<dbReference type="Gene3D" id="3.40.50.2000">
    <property type="entry name" value="Glycogen Phosphorylase B"/>
    <property type="match status" value="2"/>
</dbReference>
<reference evidence="2 3" key="1">
    <citation type="submission" date="2017-08" db="EMBL/GenBank/DDBJ databases">
        <title>Infants hospitalized years apart are colonized by the same room-sourced microbial strains.</title>
        <authorList>
            <person name="Brooks B."/>
            <person name="Olm M.R."/>
            <person name="Firek B.A."/>
            <person name="Baker R."/>
            <person name="Thomas B.C."/>
            <person name="Morowitz M.J."/>
            <person name="Banfield J.F."/>
        </authorList>
    </citation>
    <scope>NUCLEOTIDE SEQUENCE [LARGE SCALE GENOMIC DNA]</scope>
    <source>
        <strain evidence="2">S2_005_002_R2_34</strain>
    </source>
</reference>
<comment type="caution">
    <text evidence="2">The sequence shown here is derived from an EMBL/GenBank/DDBJ whole genome shotgun (WGS) entry which is preliminary data.</text>
</comment>
<dbReference type="GO" id="GO:0016757">
    <property type="term" value="F:glycosyltransferase activity"/>
    <property type="evidence" value="ECO:0007669"/>
    <property type="project" value="TreeGrafter"/>
</dbReference>
<dbReference type="Pfam" id="PF13692">
    <property type="entry name" value="Glyco_trans_1_4"/>
    <property type="match status" value="1"/>
</dbReference>
<sequence>MRIAYVCADPGIEIFGLKGASVHAREMIAAFLAQGHAVTLFSPRIGAPPAEYRAVRTAHLPAIPREARADAAARARAQLALNAPLARALRAAGPFDLVYERHALHAHAAMEEAARLGIPGVLEVNAPLTEEARRHRVLALPDAATASVTRAMRAARLVSAVSGPVADYARAHGARAVEVIPNAVNPDRFPPVSRPEGRLTIGFLGTPRPWHDIGTLARAMARLRESFPEARLLIVGDPADLPRLAPDLAGLDPELAGAVAPDAVPGWLARMDIAVAPYASDQPFYFSPLKIYEYMAAGLPVVASRVGDLATLVRPGETGLLCAPDDPAALAAALAALARDPAAARAMGAAGRAHVLRHHTWAGVAERLIALSTGPERLAV</sequence>
<dbReference type="Pfam" id="PF13439">
    <property type="entry name" value="Glyco_transf_4"/>
    <property type="match status" value="1"/>
</dbReference>
<dbReference type="AlphaFoldDB" id="A0A2W5Q7L5"/>
<gene>
    <name evidence="2" type="ORF">DI556_06120</name>
</gene>
<dbReference type="InterPro" id="IPR050194">
    <property type="entry name" value="Glycosyltransferase_grp1"/>
</dbReference>
<dbReference type="EMBL" id="QFPW01000003">
    <property type="protein sequence ID" value="PZQ50693.1"/>
    <property type="molecule type" value="Genomic_DNA"/>
</dbReference>
<proteinExistence type="predicted"/>
<name>A0A2W5Q7L5_RHOSU</name>
<dbReference type="PANTHER" id="PTHR45947">
    <property type="entry name" value="SULFOQUINOVOSYL TRANSFERASE SQD2"/>
    <property type="match status" value="1"/>
</dbReference>
<evidence type="ECO:0000313" key="2">
    <source>
        <dbReference type="EMBL" id="PZQ50693.1"/>
    </source>
</evidence>
<keyword evidence="2" id="KW-0808">Transferase</keyword>